<organism evidence="2 3">
    <name type="scientific">Microbacterium phage vB_MoxS-ISF9</name>
    <dbReference type="NCBI Taxonomy" id="1458670"/>
    <lineage>
        <taxon>Viruses</taxon>
        <taxon>Duplodnaviria</taxon>
        <taxon>Heunggongvirae</taxon>
        <taxon>Uroviricota</taxon>
        <taxon>Caudoviricetes</taxon>
        <taxon>Farahnazvirus</taxon>
        <taxon>Farahnazvirus ISF9</taxon>
    </lineage>
</organism>
<dbReference type="GeneID" id="18938316"/>
<keyword evidence="1" id="KW-0812">Transmembrane</keyword>
<sequence>MSTPIFDELNVTRDANGVPTKAPSHKVKVAALWGALATVATAMLAAVTPDMLSFAGHFTPVIYAGVVALATVVGAYVAKPQ</sequence>
<gene>
    <name evidence="2" type="ORF">ISF9_005</name>
</gene>
<evidence type="ECO:0000313" key="3">
    <source>
        <dbReference type="Proteomes" id="UP000019700"/>
    </source>
</evidence>
<keyword evidence="1" id="KW-1133">Transmembrane helix</keyword>
<dbReference type="KEGG" id="vg:18938316"/>
<evidence type="ECO:0000256" key="1">
    <source>
        <dbReference type="SAM" id="Phobius"/>
    </source>
</evidence>
<name>W8NNH6_9CAUD</name>
<keyword evidence="1" id="KW-0472">Membrane</keyword>
<keyword evidence="3" id="KW-1185">Reference proteome</keyword>
<feature type="transmembrane region" description="Helical" evidence="1">
    <location>
        <begin position="29"/>
        <end position="48"/>
    </location>
</feature>
<evidence type="ECO:0000313" key="2">
    <source>
        <dbReference type="EMBL" id="AHL18475.1"/>
    </source>
</evidence>
<feature type="transmembrane region" description="Helical" evidence="1">
    <location>
        <begin position="60"/>
        <end position="78"/>
    </location>
</feature>
<dbReference type="Proteomes" id="UP000019700">
    <property type="component" value="Genome"/>
</dbReference>
<protein>
    <submittedName>
        <fullName evidence="2">Uncharacterized protein</fullName>
    </submittedName>
</protein>
<reference evidence="2 3" key="1">
    <citation type="journal article" date="2014" name="Arch. Virol.">
        <title>Complete genome sequence of a novel phage, vB_MoxS-ISF9, infecting methylotrophic Microbacterium: first report of a virulent Microbacterium phage.</title>
        <authorList>
            <person name="Zamani I."/>
            <person name="Bouzari M."/>
            <person name="Emtiazi G."/>
            <person name="Ghasemi S.M."/>
            <person name="Chang H.I."/>
        </authorList>
    </citation>
    <scope>NUCLEOTIDE SEQUENCE [LARGE SCALE GENOMIC DNA]</scope>
</reference>
<proteinExistence type="predicted"/>
<dbReference type="EMBL" id="KJ173786">
    <property type="protein sequence ID" value="AHL18475.1"/>
    <property type="molecule type" value="Genomic_DNA"/>
</dbReference>
<accession>W8NNH6</accession>
<dbReference type="RefSeq" id="YP_009021450.1">
    <property type="nucleotide sequence ID" value="NC_023859.1"/>
</dbReference>